<evidence type="ECO:0000256" key="4">
    <source>
        <dbReference type="ARBA" id="ARBA00017099"/>
    </source>
</evidence>
<comment type="function">
    <text evidence="6">Catalyzes the reduction of dTDP-6-deoxy-L-lyxo-4-hexulose to yield dTDP-L-rhamnose.</text>
</comment>
<dbReference type="UniPathway" id="UPA00124"/>
<comment type="similarity">
    <text evidence="2 6">Belongs to the dTDP-4-dehydrorhamnose reductase family.</text>
</comment>
<dbReference type="NCBIfam" id="TIGR01214">
    <property type="entry name" value="rmlD"/>
    <property type="match status" value="1"/>
</dbReference>
<evidence type="ECO:0000256" key="6">
    <source>
        <dbReference type="RuleBase" id="RU364082"/>
    </source>
</evidence>
<evidence type="ECO:0000256" key="5">
    <source>
        <dbReference type="ARBA" id="ARBA00048200"/>
    </source>
</evidence>
<feature type="domain" description="RmlD-like substrate binding" evidence="7">
    <location>
        <begin position="1"/>
        <end position="290"/>
    </location>
</feature>
<evidence type="ECO:0000256" key="3">
    <source>
        <dbReference type="ARBA" id="ARBA00012929"/>
    </source>
</evidence>
<evidence type="ECO:0000313" key="8">
    <source>
        <dbReference type="EMBL" id="SDT84716.1"/>
    </source>
</evidence>
<dbReference type="InterPro" id="IPR036291">
    <property type="entry name" value="NAD(P)-bd_dom_sf"/>
</dbReference>
<dbReference type="CDD" id="cd05254">
    <property type="entry name" value="dTDP_HR_like_SDR_e"/>
    <property type="match status" value="1"/>
</dbReference>
<sequence length="296" mass="32697">MKVLVIGANGQLGWELARTCPDSIGSDSVELTALGSSRIDLCSTQSIQRCIRDTSPDCIINAAAYTAVDRAEQEIAAAYQLNRDGVSELAMQAKKNKISLVHISTDFVFNGENFKPYTPYDHPCPGSVYGKSKLEGERAVKRIIGSTALIIRTAWLYSAHGHNFVKTLLKLMAEKESLKVIDEQIGSPTWALGLAKAIWVAIEKEVKGIFHWTDAGVASWYDFAMAIQEEGLDAGLLSRAIPIFPVSTSEYPTPAKRPMYGVLDKRSMWQATGITPVHWRVQLRAMLKQVNLKELN</sequence>
<accession>A0A1H2DPI0</accession>
<keyword evidence="6" id="KW-0521">NADP</keyword>
<dbReference type="GO" id="GO:0008831">
    <property type="term" value="F:dTDP-4-dehydrorhamnose reductase activity"/>
    <property type="evidence" value="ECO:0007669"/>
    <property type="project" value="UniProtKB-EC"/>
</dbReference>
<organism evidence="8 9">
    <name type="scientific">Desulfobacula phenolica</name>
    <dbReference type="NCBI Taxonomy" id="90732"/>
    <lineage>
        <taxon>Bacteria</taxon>
        <taxon>Pseudomonadati</taxon>
        <taxon>Thermodesulfobacteriota</taxon>
        <taxon>Desulfobacteria</taxon>
        <taxon>Desulfobacterales</taxon>
        <taxon>Desulfobacteraceae</taxon>
        <taxon>Desulfobacula</taxon>
    </lineage>
</organism>
<dbReference type="InterPro" id="IPR029903">
    <property type="entry name" value="RmlD-like-bd"/>
</dbReference>
<evidence type="ECO:0000256" key="2">
    <source>
        <dbReference type="ARBA" id="ARBA00010944"/>
    </source>
</evidence>
<evidence type="ECO:0000259" key="7">
    <source>
        <dbReference type="Pfam" id="PF04321"/>
    </source>
</evidence>
<dbReference type="Gene3D" id="3.40.50.720">
    <property type="entry name" value="NAD(P)-binding Rossmann-like Domain"/>
    <property type="match status" value="1"/>
</dbReference>
<comment type="catalytic activity">
    <reaction evidence="5">
        <text>dTDP-beta-L-rhamnose + NADP(+) = dTDP-4-dehydro-beta-L-rhamnose + NADPH + H(+)</text>
        <dbReference type="Rhea" id="RHEA:21796"/>
        <dbReference type="ChEBI" id="CHEBI:15378"/>
        <dbReference type="ChEBI" id="CHEBI:57510"/>
        <dbReference type="ChEBI" id="CHEBI:57783"/>
        <dbReference type="ChEBI" id="CHEBI:58349"/>
        <dbReference type="ChEBI" id="CHEBI:62830"/>
        <dbReference type="EC" id="1.1.1.133"/>
    </reaction>
</comment>
<dbReference type="Gene3D" id="3.90.25.10">
    <property type="entry name" value="UDP-galactose 4-epimerase, domain 1"/>
    <property type="match status" value="1"/>
</dbReference>
<dbReference type="SUPFAM" id="SSF51735">
    <property type="entry name" value="NAD(P)-binding Rossmann-fold domains"/>
    <property type="match status" value="1"/>
</dbReference>
<comment type="pathway">
    <text evidence="1 6">Carbohydrate biosynthesis; dTDP-L-rhamnose biosynthesis.</text>
</comment>
<gene>
    <name evidence="8" type="ORF">SAMN04487931_101358</name>
</gene>
<dbReference type="RefSeq" id="WP_092229839.1">
    <property type="nucleotide sequence ID" value="NZ_FNLL01000001.1"/>
</dbReference>
<dbReference type="GO" id="GO:0005829">
    <property type="term" value="C:cytosol"/>
    <property type="evidence" value="ECO:0007669"/>
    <property type="project" value="TreeGrafter"/>
</dbReference>
<proteinExistence type="inferred from homology"/>
<dbReference type="AlphaFoldDB" id="A0A1H2DPI0"/>
<reference evidence="9" key="1">
    <citation type="submission" date="2016-10" db="EMBL/GenBank/DDBJ databases">
        <authorList>
            <person name="Varghese N."/>
            <person name="Submissions S."/>
        </authorList>
    </citation>
    <scope>NUCLEOTIDE SEQUENCE [LARGE SCALE GENOMIC DNA]</scope>
    <source>
        <strain evidence="9">DSM 3384</strain>
    </source>
</reference>
<dbReference type="PANTHER" id="PTHR10491">
    <property type="entry name" value="DTDP-4-DEHYDRORHAMNOSE REDUCTASE"/>
    <property type="match status" value="1"/>
</dbReference>
<keyword evidence="6" id="KW-0560">Oxidoreductase</keyword>
<dbReference type="EC" id="1.1.1.133" evidence="3 6"/>
<dbReference type="Proteomes" id="UP000199608">
    <property type="component" value="Unassembled WGS sequence"/>
</dbReference>
<evidence type="ECO:0000313" key="9">
    <source>
        <dbReference type="Proteomes" id="UP000199608"/>
    </source>
</evidence>
<dbReference type="EMBL" id="FNLL01000001">
    <property type="protein sequence ID" value="SDT84716.1"/>
    <property type="molecule type" value="Genomic_DNA"/>
</dbReference>
<dbReference type="PANTHER" id="PTHR10491:SF4">
    <property type="entry name" value="METHIONINE ADENOSYLTRANSFERASE 2 SUBUNIT BETA"/>
    <property type="match status" value="1"/>
</dbReference>
<keyword evidence="9" id="KW-1185">Reference proteome</keyword>
<name>A0A1H2DPI0_9BACT</name>
<dbReference type="InterPro" id="IPR005913">
    <property type="entry name" value="dTDP_dehydrorham_reduct"/>
</dbReference>
<evidence type="ECO:0000256" key="1">
    <source>
        <dbReference type="ARBA" id="ARBA00004781"/>
    </source>
</evidence>
<dbReference type="Pfam" id="PF04321">
    <property type="entry name" value="RmlD_sub_bind"/>
    <property type="match status" value="1"/>
</dbReference>
<dbReference type="GO" id="GO:0019305">
    <property type="term" value="P:dTDP-rhamnose biosynthetic process"/>
    <property type="evidence" value="ECO:0007669"/>
    <property type="project" value="UniProtKB-UniPathway"/>
</dbReference>
<protein>
    <recommendedName>
        <fullName evidence="4 6">dTDP-4-dehydrorhamnose reductase</fullName>
        <ecNumber evidence="3 6">1.1.1.133</ecNumber>
    </recommendedName>
</protein>